<dbReference type="Pfam" id="PF07767">
    <property type="entry name" value="Nop53"/>
    <property type="match status" value="1"/>
</dbReference>
<keyword evidence="4 5" id="KW-0539">Nucleus</keyword>
<feature type="region of interest" description="Disordered" evidence="6">
    <location>
        <begin position="288"/>
        <end position="307"/>
    </location>
</feature>
<feature type="region of interest" description="Disordered" evidence="6">
    <location>
        <begin position="228"/>
        <end position="270"/>
    </location>
</feature>
<dbReference type="PIRSF" id="PIRSF017302">
    <property type="entry name" value="Gltscr2"/>
    <property type="match status" value="1"/>
</dbReference>
<accession>A0AAV4LL19</accession>
<dbReference type="GeneID" id="94192171"/>
<evidence type="ECO:0000256" key="2">
    <source>
        <dbReference type="ARBA" id="ARBA00018339"/>
    </source>
</evidence>
<dbReference type="Proteomes" id="UP001497744">
    <property type="component" value="Unassembled WGS sequence"/>
</dbReference>
<dbReference type="PANTHER" id="PTHR14211">
    <property type="entry name" value="GLIOMA SUPPRESSOR CANDIDATE REGION GENE 2"/>
    <property type="match status" value="1"/>
</dbReference>
<evidence type="ECO:0000256" key="3">
    <source>
        <dbReference type="ARBA" id="ARBA00022517"/>
    </source>
</evidence>
<dbReference type="PANTHER" id="PTHR14211:SF7">
    <property type="entry name" value="RIBOSOME BIOGENESIS PROTEIN NOP53"/>
    <property type="match status" value="1"/>
</dbReference>
<evidence type="ECO:0000256" key="4">
    <source>
        <dbReference type="ARBA" id="ARBA00023242"/>
    </source>
</evidence>
<evidence type="ECO:0000256" key="6">
    <source>
        <dbReference type="SAM" id="MobiDB-lite"/>
    </source>
</evidence>
<protein>
    <recommendedName>
        <fullName evidence="2 5">Ribosome biogenesis protein NOP53</fullName>
    </recommendedName>
</protein>
<dbReference type="AlphaFoldDB" id="A0AAV4LL19"/>
<dbReference type="GO" id="GO:0008097">
    <property type="term" value="F:5S rRNA binding"/>
    <property type="evidence" value="ECO:0007669"/>
    <property type="project" value="TreeGrafter"/>
</dbReference>
<gene>
    <name evidence="7" type="ORF">BcabD6B2_01230</name>
</gene>
<evidence type="ECO:0000313" key="7">
    <source>
        <dbReference type="EMBL" id="GIX60688.1"/>
    </source>
</evidence>
<keyword evidence="3 5" id="KW-0690">Ribosome biogenesis</keyword>
<evidence type="ECO:0000256" key="5">
    <source>
        <dbReference type="PIRNR" id="PIRNR017302"/>
    </source>
</evidence>
<dbReference type="EMBL" id="BPLF01000001">
    <property type="protein sequence ID" value="GIX60688.1"/>
    <property type="molecule type" value="Genomic_DNA"/>
</dbReference>
<comment type="subcellular location">
    <subcellularLocation>
        <location evidence="5">Nucleus</location>
        <location evidence="5">Nucleolus</location>
    </subcellularLocation>
    <subcellularLocation>
        <location evidence="5">Nucleus</location>
        <location evidence="5">Nucleoplasm</location>
    </subcellularLocation>
</comment>
<organism evidence="7 8">
    <name type="scientific">Babesia caballi</name>
    <dbReference type="NCBI Taxonomy" id="5871"/>
    <lineage>
        <taxon>Eukaryota</taxon>
        <taxon>Sar</taxon>
        <taxon>Alveolata</taxon>
        <taxon>Apicomplexa</taxon>
        <taxon>Aconoidasida</taxon>
        <taxon>Piroplasmida</taxon>
        <taxon>Babesiidae</taxon>
        <taxon>Babesia</taxon>
    </lineage>
</organism>
<feature type="compositionally biased region" description="Basic residues" evidence="6">
    <location>
        <begin position="248"/>
        <end position="264"/>
    </location>
</feature>
<comment type="caution">
    <text evidence="7">The sequence shown here is derived from an EMBL/GenBank/DDBJ whole genome shotgun (WGS) entry which is preliminary data.</text>
</comment>
<sequence>MARKKNWKRIDVSAVHESLVESNIARTIARTGIAEDIVIDTEGVAPSRRLAKKIKAQRHPNPIAARGAVERTKLQKLVARIKRKSDQLDIDEARETSGVSCTVGCVGFKLVQRPNEDIWGDDGERAVKRRPKMPNLVKVIPAVAAPHAGQSYNPDPEAHAELISQAIEALPTEPEVSEEPLTDLVQRALPELDVSELTFVQKQKLASLITHEKLDEEAIDKVLHDLHGEADDDESEEEDMGADEASRARRLKRKTRAQRNRQKVHKEMVKQALMRKQVKRLVHDIQEMKVEPADAGGDQSSQEKKEERLRRYLERLVRGKTAPKFGNKVYKADPPTVALSEEMKASLRQLQTPAKSPVDHVLDSIYRRGLVPAPPVIDDGYRDKARKRVLKRTRKFSGKLLKGT</sequence>
<dbReference type="GO" id="GO:0005730">
    <property type="term" value="C:nucleolus"/>
    <property type="evidence" value="ECO:0007669"/>
    <property type="project" value="UniProtKB-SubCell"/>
</dbReference>
<dbReference type="InterPro" id="IPR011687">
    <property type="entry name" value="Nop53/GLTSCR2"/>
</dbReference>
<comment type="function">
    <text evidence="5">May play a role in ribosome biogenesis.</text>
</comment>
<reference evidence="7 8" key="1">
    <citation type="submission" date="2021-06" db="EMBL/GenBank/DDBJ databases">
        <title>Genome sequence of Babesia caballi.</title>
        <authorList>
            <person name="Yamagishi J."/>
            <person name="Kidaka T."/>
            <person name="Ochi A."/>
        </authorList>
    </citation>
    <scope>NUCLEOTIDE SEQUENCE [LARGE SCALE GENOMIC DNA]</scope>
    <source>
        <strain evidence="7">USDA-D6B2</strain>
    </source>
</reference>
<comment type="similarity">
    <text evidence="1 5">Belongs to the NOP53 family.</text>
</comment>
<dbReference type="GO" id="GO:0005654">
    <property type="term" value="C:nucleoplasm"/>
    <property type="evidence" value="ECO:0007669"/>
    <property type="project" value="UniProtKB-SubCell"/>
</dbReference>
<dbReference type="GO" id="GO:0006364">
    <property type="term" value="P:rRNA processing"/>
    <property type="evidence" value="ECO:0007669"/>
    <property type="project" value="TreeGrafter"/>
</dbReference>
<evidence type="ECO:0000313" key="8">
    <source>
        <dbReference type="Proteomes" id="UP001497744"/>
    </source>
</evidence>
<dbReference type="GO" id="GO:0000027">
    <property type="term" value="P:ribosomal large subunit assembly"/>
    <property type="evidence" value="ECO:0007669"/>
    <property type="project" value="UniProtKB-UniRule"/>
</dbReference>
<feature type="compositionally biased region" description="Acidic residues" evidence="6">
    <location>
        <begin position="230"/>
        <end position="242"/>
    </location>
</feature>
<proteinExistence type="inferred from homology"/>
<keyword evidence="8" id="KW-1185">Reference proteome</keyword>
<name>A0AAV4LL19_BABCB</name>
<dbReference type="RefSeq" id="XP_067712759.1">
    <property type="nucleotide sequence ID" value="XM_067856658.1"/>
</dbReference>
<evidence type="ECO:0000256" key="1">
    <source>
        <dbReference type="ARBA" id="ARBA00008838"/>
    </source>
</evidence>